<dbReference type="RefSeq" id="WP_061463477.1">
    <property type="nucleotide sequence ID" value="NZ_CP011008.1"/>
</dbReference>
<dbReference type="Pfam" id="PF10925">
    <property type="entry name" value="DUF2680"/>
    <property type="match status" value="1"/>
</dbReference>
<dbReference type="AlphaFoldDB" id="A0AAW7IG27"/>
<dbReference type="EMBL" id="JAUCEY010000008">
    <property type="protein sequence ID" value="MDM5453389.1"/>
    <property type="molecule type" value="Genomic_DNA"/>
</dbReference>
<organism evidence="2 3">
    <name type="scientific">Peribacillus simplex</name>
    <dbReference type="NCBI Taxonomy" id="1478"/>
    <lineage>
        <taxon>Bacteria</taxon>
        <taxon>Bacillati</taxon>
        <taxon>Bacillota</taxon>
        <taxon>Bacilli</taxon>
        <taxon>Bacillales</taxon>
        <taxon>Bacillaceae</taxon>
        <taxon>Peribacillus</taxon>
    </lineage>
</organism>
<proteinExistence type="predicted"/>
<gene>
    <name evidence="2" type="ORF">QUF89_14510</name>
</gene>
<dbReference type="InterPro" id="IPR024485">
    <property type="entry name" value="DUF2680"/>
</dbReference>
<reference evidence="2" key="1">
    <citation type="submission" date="2023-06" db="EMBL/GenBank/DDBJ databases">
        <title>Comparative genomics of Bacillaceae isolates and their secondary metabolite potential.</title>
        <authorList>
            <person name="Song L."/>
            <person name="Nielsen L.J."/>
            <person name="Mohite O."/>
            <person name="Xu X."/>
            <person name="Weber T."/>
            <person name="Kovacs A.T."/>
        </authorList>
    </citation>
    <scope>NUCLEOTIDE SEQUENCE</scope>
    <source>
        <strain evidence="2">D8_B_37</strain>
    </source>
</reference>
<evidence type="ECO:0000313" key="3">
    <source>
        <dbReference type="Proteomes" id="UP001234602"/>
    </source>
</evidence>
<keyword evidence="1" id="KW-0732">Signal</keyword>
<dbReference type="Proteomes" id="UP001234602">
    <property type="component" value="Unassembled WGS sequence"/>
</dbReference>
<name>A0AAW7IG27_9BACI</name>
<sequence>MKKFLIICLIACSLFLVNMDYPSAHGTKAKPESVQFTEVQKSEIAKIHKQILADKKRLIEKYVEYGALSKEEADKMFSHFEKHYKMMEEHNFQISPHRPHTGHTHK</sequence>
<protein>
    <submittedName>
        <fullName evidence="2">YckD family protein</fullName>
    </submittedName>
</protein>
<feature type="signal peptide" evidence="1">
    <location>
        <begin position="1"/>
        <end position="24"/>
    </location>
</feature>
<comment type="caution">
    <text evidence="2">The sequence shown here is derived from an EMBL/GenBank/DDBJ whole genome shotgun (WGS) entry which is preliminary data.</text>
</comment>
<feature type="chain" id="PRO_5043958760" evidence="1">
    <location>
        <begin position="25"/>
        <end position="106"/>
    </location>
</feature>
<evidence type="ECO:0000313" key="2">
    <source>
        <dbReference type="EMBL" id="MDM5453389.1"/>
    </source>
</evidence>
<evidence type="ECO:0000256" key="1">
    <source>
        <dbReference type="SAM" id="SignalP"/>
    </source>
</evidence>
<accession>A0AAW7IG27</accession>